<feature type="region of interest" description="Disordered" evidence="1">
    <location>
        <begin position="1"/>
        <end position="22"/>
    </location>
</feature>
<keyword evidence="2" id="KW-0472">Membrane</keyword>
<feature type="transmembrane region" description="Helical" evidence="2">
    <location>
        <begin position="58"/>
        <end position="76"/>
    </location>
</feature>
<feature type="transmembrane region" description="Helical" evidence="2">
    <location>
        <begin position="32"/>
        <end position="52"/>
    </location>
</feature>
<dbReference type="EMBL" id="BSQG01000005">
    <property type="protein sequence ID" value="GLU49123.1"/>
    <property type="molecule type" value="Genomic_DNA"/>
</dbReference>
<dbReference type="RefSeq" id="WP_285760572.1">
    <property type="nucleotide sequence ID" value="NZ_BSQG01000005.1"/>
</dbReference>
<gene>
    <name evidence="3" type="ORF">Nans01_34740</name>
</gene>
<comment type="caution">
    <text evidence="3">The sequence shown here is derived from an EMBL/GenBank/DDBJ whole genome shotgun (WGS) entry which is preliminary data.</text>
</comment>
<sequence>MSDPYRIDNTPDAPRRGRRREAVRDGSLRRGLLWTVLIVSATANAVTSLSGFPTLVSLSFGLITVLCIVLLVVGHLRRR</sequence>
<organism evidence="3 4">
    <name type="scientific">Nocardiopsis ansamitocini</name>
    <dbReference type="NCBI Taxonomy" id="1670832"/>
    <lineage>
        <taxon>Bacteria</taxon>
        <taxon>Bacillati</taxon>
        <taxon>Actinomycetota</taxon>
        <taxon>Actinomycetes</taxon>
        <taxon>Streptosporangiales</taxon>
        <taxon>Nocardiopsidaceae</taxon>
        <taxon>Nocardiopsis</taxon>
    </lineage>
</organism>
<protein>
    <submittedName>
        <fullName evidence="3">Uncharacterized protein</fullName>
    </submittedName>
</protein>
<reference evidence="3" key="1">
    <citation type="submission" date="2023-02" db="EMBL/GenBank/DDBJ databases">
        <title>Nocardiopsis ansamitocini NBRC 112285.</title>
        <authorList>
            <person name="Ichikawa N."/>
            <person name="Sato H."/>
            <person name="Tonouchi N."/>
        </authorList>
    </citation>
    <scope>NUCLEOTIDE SEQUENCE</scope>
    <source>
        <strain evidence="3">NBRC 112285</strain>
    </source>
</reference>
<accession>A0A9W6P8V9</accession>
<keyword evidence="2" id="KW-0812">Transmembrane</keyword>
<evidence type="ECO:0000256" key="2">
    <source>
        <dbReference type="SAM" id="Phobius"/>
    </source>
</evidence>
<evidence type="ECO:0000313" key="4">
    <source>
        <dbReference type="Proteomes" id="UP001165092"/>
    </source>
</evidence>
<dbReference type="Proteomes" id="UP001165092">
    <property type="component" value="Unassembled WGS sequence"/>
</dbReference>
<keyword evidence="4" id="KW-1185">Reference proteome</keyword>
<evidence type="ECO:0000256" key="1">
    <source>
        <dbReference type="SAM" id="MobiDB-lite"/>
    </source>
</evidence>
<proteinExistence type="predicted"/>
<evidence type="ECO:0000313" key="3">
    <source>
        <dbReference type="EMBL" id="GLU49123.1"/>
    </source>
</evidence>
<name>A0A9W6P8V9_9ACTN</name>
<keyword evidence="2" id="KW-1133">Transmembrane helix</keyword>
<dbReference type="AlphaFoldDB" id="A0A9W6P8V9"/>